<evidence type="ECO:0000256" key="4">
    <source>
        <dbReference type="ARBA" id="ARBA00022989"/>
    </source>
</evidence>
<proteinExistence type="inferred from homology"/>
<keyword evidence="7" id="KW-1185">Reference proteome</keyword>
<dbReference type="Pfam" id="PF06140">
    <property type="entry name" value="Ifi-6-16"/>
    <property type="match status" value="1"/>
</dbReference>
<keyword evidence="3" id="KW-0812">Transmembrane</keyword>
<evidence type="ECO:0000313" key="6">
    <source>
        <dbReference type="EMBL" id="KAF2130989.1"/>
    </source>
</evidence>
<keyword evidence="5" id="KW-0472">Membrane</keyword>
<evidence type="ECO:0000256" key="2">
    <source>
        <dbReference type="ARBA" id="ARBA00007262"/>
    </source>
</evidence>
<dbReference type="PANTHER" id="PTHR16932:SF18">
    <property type="entry name" value="INTERFERON, ALPHA-INDUCIBLE PROTEIN 27-LIKE 2"/>
    <property type="match status" value="1"/>
</dbReference>
<dbReference type="InterPro" id="IPR009311">
    <property type="entry name" value="IFI6/IFI27-like"/>
</dbReference>
<evidence type="ECO:0000313" key="7">
    <source>
        <dbReference type="Proteomes" id="UP000799771"/>
    </source>
</evidence>
<comment type="similarity">
    <text evidence="2">Belongs to the IFI6/IFI27 family.</text>
</comment>
<evidence type="ECO:0000256" key="5">
    <source>
        <dbReference type="ARBA" id="ARBA00023136"/>
    </source>
</evidence>
<dbReference type="EMBL" id="ML977503">
    <property type="protein sequence ID" value="KAF2130989.1"/>
    <property type="molecule type" value="Genomic_DNA"/>
</dbReference>
<reference evidence="6" key="1">
    <citation type="journal article" date="2020" name="Stud. Mycol.">
        <title>101 Dothideomycetes genomes: a test case for predicting lifestyles and emergence of pathogens.</title>
        <authorList>
            <person name="Haridas S."/>
            <person name="Albert R."/>
            <person name="Binder M."/>
            <person name="Bloem J."/>
            <person name="Labutti K."/>
            <person name="Salamov A."/>
            <person name="Andreopoulos B."/>
            <person name="Baker S."/>
            <person name="Barry K."/>
            <person name="Bills G."/>
            <person name="Bluhm B."/>
            <person name="Cannon C."/>
            <person name="Castanera R."/>
            <person name="Culley D."/>
            <person name="Daum C."/>
            <person name="Ezra D."/>
            <person name="Gonzalez J."/>
            <person name="Henrissat B."/>
            <person name="Kuo A."/>
            <person name="Liang C."/>
            <person name="Lipzen A."/>
            <person name="Lutzoni F."/>
            <person name="Magnuson J."/>
            <person name="Mondo S."/>
            <person name="Nolan M."/>
            <person name="Ohm R."/>
            <person name="Pangilinan J."/>
            <person name="Park H.-J."/>
            <person name="Ramirez L."/>
            <person name="Alfaro M."/>
            <person name="Sun H."/>
            <person name="Tritt A."/>
            <person name="Yoshinaga Y."/>
            <person name="Zwiers L.-H."/>
            <person name="Turgeon B."/>
            <person name="Goodwin S."/>
            <person name="Spatafora J."/>
            <person name="Crous P."/>
            <person name="Grigoriev I."/>
        </authorList>
    </citation>
    <scope>NUCLEOTIDE SEQUENCE</scope>
    <source>
        <strain evidence="6">CBS 119687</strain>
    </source>
</reference>
<dbReference type="OrthoDB" id="3794528at2759"/>
<dbReference type="RefSeq" id="XP_033525376.1">
    <property type="nucleotide sequence ID" value="XM_033667858.1"/>
</dbReference>
<accession>A0A6A6AGE1</accession>
<dbReference type="GO" id="GO:0016020">
    <property type="term" value="C:membrane"/>
    <property type="evidence" value="ECO:0007669"/>
    <property type="project" value="UniProtKB-SubCell"/>
</dbReference>
<dbReference type="Proteomes" id="UP000799771">
    <property type="component" value="Unassembled WGS sequence"/>
</dbReference>
<dbReference type="GeneID" id="54408290"/>
<gene>
    <name evidence="6" type="ORF">P153DRAFT_365611</name>
</gene>
<evidence type="ECO:0000256" key="3">
    <source>
        <dbReference type="ARBA" id="ARBA00022692"/>
    </source>
</evidence>
<sequence>MGILDNPWKAIDDISKAASQHIGPAAAEAWKHVDKLSKEAAAHAGPAAEEALKHAKAFTQDTAAPAYKRLETAAKDASRHVGDFDWTSLTRFGEDTGKLVGATADEVWTSLLSGQMLDAVSQKGGSMFENVREHVPGLGDRVVAWIVQHPKEAAALVACILAAPAAMAVTPAALGLAGFTAGGTVAGSLAAAAQAGIGHVAIGSLFAVLQSAGAGGSGLIAVKAVAGSSVMTGTCSAAAVSFLEAMKKGKNGEDREK</sequence>
<comment type="subcellular location">
    <subcellularLocation>
        <location evidence="1">Membrane</location>
        <topology evidence="1">Multi-pass membrane protein</topology>
    </subcellularLocation>
</comment>
<keyword evidence="4" id="KW-1133">Transmembrane helix</keyword>
<dbReference type="InterPro" id="IPR038213">
    <property type="entry name" value="IFI6/IFI27-like_sf"/>
</dbReference>
<dbReference type="AlphaFoldDB" id="A0A6A6AGE1"/>
<dbReference type="PANTHER" id="PTHR16932">
    <property type="entry name" value="INTERFERON ALPHA-INDUCIBLE PROTEIN 27"/>
    <property type="match status" value="1"/>
</dbReference>
<dbReference type="Gene3D" id="6.10.110.10">
    <property type="match status" value="1"/>
</dbReference>
<evidence type="ECO:0000256" key="1">
    <source>
        <dbReference type="ARBA" id="ARBA00004141"/>
    </source>
</evidence>
<organism evidence="6 7">
    <name type="scientific">Dothidotthia symphoricarpi CBS 119687</name>
    <dbReference type="NCBI Taxonomy" id="1392245"/>
    <lineage>
        <taxon>Eukaryota</taxon>
        <taxon>Fungi</taxon>
        <taxon>Dikarya</taxon>
        <taxon>Ascomycota</taxon>
        <taxon>Pezizomycotina</taxon>
        <taxon>Dothideomycetes</taxon>
        <taxon>Pleosporomycetidae</taxon>
        <taxon>Pleosporales</taxon>
        <taxon>Dothidotthiaceae</taxon>
        <taxon>Dothidotthia</taxon>
    </lineage>
</organism>
<protein>
    <submittedName>
        <fullName evidence="6">Uncharacterized protein</fullName>
    </submittedName>
</protein>
<name>A0A6A6AGE1_9PLEO</name>